<proteinExistence type="predicted"/>
<gene>
    <name evidence="1" type="ORF">PAHAL_9G400900</name>
</gene>
<sequence>MLVLLLDSEQCVRAIVIEMVVIKVATAPLRCTVSTSSYKSLRLSSLHGECSSPNPI</sequence>
<dbReference type="EMBL" id="CM008054">
    <property type="protein sequence ID" value="PVH32460.1"/>
    <property type="molecule type" value="Genomic_DNA"/>
</dbReference>
<dbReference type="Proteomes" id="UP000243499">
    <property type="component" value="Chromosome 9"/>
</dbReference>
<evidence type="ECO:0000313" key="1">
    <source>
        <dbReference type="EMBL" id="PVH32460.1"/>
    </source>
</evidence>
<dbReference type="AlphaFoldDB" id="A0A2T8I477"/>
<organism evidence="1">
    <name type="scientific">Panicum hallii</name>
    <dbReference type="NCBI Taxonomy" id="206008"/>
    <lineage>
        <taxon>Eukaryota</taxon>
        <taxon>Viridiplantae</taxon>
        <taxon>Streptophyta</taxon>
        <taxon>Embryophyta</taxon>
        <taxon>Tracheophyta</taxon>
        <taxon>Spermatophyta</taxon>
        <taxon>Magnoliopsida</taxon>
        <taxon>Liliopsida</taxon>
        <taxon>Poales</taxon>
        <taxon>Poaceae</taxon>
        <taxon>PACMAD clade</taxon>
        <taxon>Panicoideae</taxon>
        <taxon>Panicodae</taxon>
        <taxon>Paniceae</taxon>
        <taxon>Panicinae</taxon>
        <taxon>Panicum</taxon>
        <taxon>Panicum sect. Panicum</taxon>
    </lineage>
</organism>
<reference evidence="1" key="1">
    <citation type="submission" date="2018-04" db="EMBL/GenBank/DDBJ databases">
        <title>WGS assembly of Panicum hallii.</title>
        <authorList>
            <person name="Lovell J."/>
            <person name="Jenkins J."/>
            <person name="Lowry D."/>
            <person name="Mamidi S."/>
            <person name="Sreedasyam A."/>
            <person name="Weng X."/>
            <person name="Barry K."/>
            <person name="Bonette J."/>
            <person name="Campitelli B."/>
            <person name="Daum C."/>
            <person name="Gordon S."/>
            <person name="Gould B."/>
            <person name="Lipzen A."/>
            <person name="Macqueen A."/>
            <person name="Palacio-Mejia J."/>
            <person name="Plott C."/>
            <person name="Shakirov E."/>
            <person name="Shu S."/>
            <person name="Yoshinaga Y."/>
            <person name="Zane M."/>
            <person name="Rokhsar D."/>
            <person name="Grimwood J."/>
            <person name="Schmutz J."/>
            <person name="Juenger T."/>
        </authorList>
    </citation>
    <scope>NUCLEOTIDE SEQUENCE [LARGE SCALE GENOMIC DNA]</scope>
    <source>
        <strain evidence="1">FIL2</strain>
    </source>
</reference>
<name>A0A2T8I477_9POAL</name>
<accession>A0A2T8I477</accession>
<protein>
    <submittedName>
        <fullName evidence="1">Uncharacterized protein</fullName>
    </submittedName>
</protein>
<dbReference type="Gramene" id="PVH32460">
    <property type="protein sequence ID" value="PVH32460"/>
    <property type="gene ID" value="PAHAL_9G400900"/>
</dbReference>